<reference evidence="2" key="2">
    <citation type="submission" date="2016-05" db="EMBL/GenBank/DDBJ databases">
        <title>Comparative analysis highlights variable genome content of wheat rusts and divergence of the mating loci.</title>
        <authorList>
            <person name="Cuomo C.A."/>
            <person name="Bakkeren G."/>
            <person name="Szabo L."/>
            <person name="Khalil H."/>
            <person name="Joly D."/>
            <person name="Goldberg J."/>
            <person name="Young S."/>
            <person name="Zeng Q."/>
            <person name="Fellers J."/>
        </authorList>
    </citation>
    <scope>NUCLEOTIDE SEQUENCE [LARGE SCALE GENOMIC DNA]</scope>
    <source>
        <strain evidence="2">1-1 BBBD Race 1</strain>
    </source>
</reference>
<protein>
    <submittedName>
        <fullName evidence="2 3">Uncharacterized protein</fullName>
    </submittedName>
</protein>
<feature type="compositionally biased region" description="Polar residues" evidence="1">
    <location>
        <begin position="51"/>
        <end position="66"/>
    </location>
</feature>
<evidence type="ECO:0000313" key="4">
    <source>
        <dbReference type="Proteomes" id="UP000005240"/>
    </source>
</evidence>
<dbReference type="STRING" id="630390.A0A180G5U6"/>
<feature type="non-terminal residue" evidence="2">
    <location>
        <position position="202"/>
    </location>
</feature>
<dbReference type="AlphaFoldDB" id="A0A180G5U6"/>
<dbReference type="Proteomes" id="UP000005240">
    <property type="component" value="Unassembled WGS sequence"/>
</dbReference>
<organism evidence="2">
    <name type="scientific">Puccinia triticina (isolate 1-1 / race 1 (BBBD))</name>
    <name type="common">Brown leaf rust fungus</name>
    <dbReference type="NCBI Taxonomy" id="630390"/>
    <lineage>
        <taxon>Eukaryota</taxon>
        <taxon>Fungi</taxon>
        <taxon>Dikarya</taxon>
        <taxon>Basidiomycota</taxon>
        <taxon>Pucciniomycotina</taxon>
        <taxon>Pucciniomycetes</taxon>
        <taxon>Pucciniales</taxon>
        <taxon>Pucciniaceae</taxon>
        <taxon>Puccinia</taxon>
    </lineage>
</organism>
<reference evidence="3 4" key="3">
    <citation type="journal article" date="2017" name="G3 (Bethesda)">
        <title>Comparative analysis highlights variable genome content of wheat rusts and divergence of the mating loci.</title>
        <authorList>
            <person name="Cuomo C.A."/>
            <person name="Bakkeren G."/>
            <person name="Khalil H.B."/>
            <person name="Panwar V."/>
            <person name="Joly D."/>
            <person name="Linning R."/>
            <person name="Sakthikumar S."/>
            <person name="Song X."/>
            <person name="Adiconis X."/>
            <person name="Fan L."/>
            <person name="Goldberg J.M."/>
            <person name="Levin J.Z."/>
            <person name="Young S."/>
            <person name="Zeng Q."/>
            <person name="Anikster Y."/>
            <person name="Bruce M."/>
            <person name="Wang M."/>
            <person name="Yin C."/>
            <person name="McCallum B."/>
            <person name="Szabo L.J."/>
            <person name="Hulbert S."/>
            <person name="Chen X."/>
            <person name="Fellers J.P."/>
        </authorList>
    </citation>
    <scope>NUCLEOTIDE SEQUENCE</scope>
    <source>
        <strain evidence="3">isolate 1-1 / race 1 (BBBD)</strain>
        <strain evidence="4">Isolate 1-1 / race 1 (BBBD)</strain>
    </source>
</reference>
<dbReference type="VEuPathDB" id="FungiDB:PTTG_29517"/>
<sequence length="202" mass="22189">MVRPLSDSRVSINRAPNKKRPAVASSESGQSNVQSQAKSKGKKNAKKSSQPRISTSGESSAKNKPSGSKPIQKKKKSSAPNDVPSEGEEEGHDYNQISENESIEIKRQARIGKKDKFDNILDFFEAPTSKPTDKSTEPINYKCKWWKGNYRAHETTKGNLWAHRDGSTQAGKNAKGCINRNLAKKLGAKLPPSVAEKKLVDS</sequence>
<evidence type="ECO:0000313" key="2">
    <source>
        <dbReference type="EMBL" id="OAV87233.1"/>
    </source>
</evidence>
<dbReference type="EnsemblFungi" id="PTTG_29517-t43_1">
    <property type="protein sequence ID" value="PTTG_29517-t43_1-p1"/>
    <property type="gene ID" value="PTTG_29517"/>
</dbReference>
<evidence type="ECO:0000256" key="1">
    <source>
        <dbReference type="SAM" id="MobiDB-lite"/>
    </source>
</evidence>
<reference evidence="3" key="4">
    <citation type="submission" date="2025-05" db="UniProtKB">
        <authorList>
            <consortium name="EnsemblFungi"/>
        </authorList>
    </citation>
    <scope>IDENTIFICATION</scope>
    <source>
        <strain evidence="3">isolate 1-1 / race 1 (BBBD)</strain>
    </source>
</reference>
<reference evidence="2" key="1">
    <citation type="submission" date="2009-11" db="EMBL/GenBank/DDBJ databases">
        <authorList>
            <consortium name="The Broad Institute Genome Sequencing Platform"/>
            <person name="Ward D."/>
            <person name="Feldgarden M."/>
            <person name="Earl A."/>
            <person name="Young S.K."/>
            <person name="Zeng Q."/>
            <person name="Koehrsen M."/>
            <person name="Alvarado L."/>
            <person name="Berlin A."/>
            <person name="Bochicchio J."/>
            <person name="Borenstein D."/>
            <person name="Chapman S.B."/>
            <person name="Chen Z."/>
            <person name="Engels R."/>
            <person name="Freedman E."/>
            <person name="Gellesch M."/>
            <person name="Goldberg J."/>
            <person name="Griggs A."/>
            <person name="Gujja S."/>
            <person name="Heilman E."/>
            <person name="Heiman D."/>
            <person name="Hepburn T."/>
            <person name="Howarth C."/>
            <person name="Jen D."/>
            <person name="Larson L."/>
            <person name="Lewis B."/>
            <person name="Mehta T."/>
            <person name="Park D."/>
            <person name="Pearson M."/>
            <person name="Roberts A."/>
            <person name="Saif S."/>
            <person name="Shea T."/>
            <person name="Shenoy N."/>
            <person name="Sisk P."/>
            <person name="Stolte C."/>
            <person name="Sykes S."/>
            <person name="Thomson T."/>
            <person name="Walk T."/>
            <person name="White J."/>
            <person name="Yandava C."/>
            <person name="Izard J."/>
            <person name="Baranova O.V."/>
            <person name="Blanton J.M."/>
            <person name="Tanner A.C."/>
            <person name="Dewhirst F.E."/>
            <person name="Haas B."/>
            <person name="Nusbaum C."/>
            <person name="Birren B."/>
        </authorList>
    </citation>
    <scope>NUCLEOTIDE SEQUENCE [LARGE SCALE GENOMIC DNA]</scope>
    <source>
        <strain evidence="2">1-1 BBBD Race 1</strain>
    </source>
</reference>
<gene>
    <name evidence="2" type="ORF">PTTG_29517</name>
</gene>
<proteinExistence type="predicted"/>
<dbReference type="OrthoDB" id="2506420at2759"/>
<name>A0A180G5U6_PUCT1</name>
<dbReference type="EMBL" id="ADAS02000517">
    <property type="protein sequence ID" value="OAV87233.1"/>
    <property type="molecule type" value="Genomic_DNA"/>
</dbReference>
<feature type="region of interest" description="Disordered" evidence="1">
    <location>
        <begin position="1"/>
        <end position="106"/>
    </location>
</feature>
<accession>A0A180G5U6</accession>
<evidence type="ECO:0000313" key="3">
    <source>
        <dbReference type="EnsemblFungi" id="PTTG_29517-t43_1-p1"/>
    </source>
</evidence>
<keyword evidence="4" id="KW-1185">Reference proteome</keyword>